<sequence>MDSFFSSSTLFNIVLAVIWFISGIRDFQGKDPLIKLPFNQYVRDPEYRAFWQKKNGVFYMLNALAFLILAFTPVTSLVYRILFGVAIGGDLLYLVAYESWNHSAD</sequence>
<reference evidence="2" key="2">
    <citation type="submission" date="2017-07" db="EMBL/GenBank/DDBJ databases">
        <authorList>
            <person name="Sun Z.S."/>
            <person name="Albrecht U."/>
            <person name="Echele G."/>
            <person name="Lee C.C."/>
        </authorList>
    </citation>
    <scope>NUCLEOTIDE SEQUENCE</scope>
    <source>
        <strain evidence="2">CNCM I 4575</strain>
    </source>
</reference>
<dbReference type="EMBL" id="NMTY01000032">
    <property type="protein sequence ID" value="PDX80212.1"/>
    <property type="molecule type" value="Genomic_DNA"/>
</dbReference>
<dbReference type="AlphaFoldDB" id="A0A173ZB79"/>
<dbReference type="OrthoDB" id="1854814at2"/>
<protein>
    <recommendedName>
        <fullName evidence="6">DUF3784 domain-containing protein</fullName>
    </recommendedName>
</protein>
<evidence type="ECO:0008006" key="6">
    <source>
        <dbReference type="Google" id="ProtNLM"/>
    </source>
</evidence>
<evidence type="ECO:0000313" key="5">
    <source>
        <dbReference type="Proteomes" id="UP000220904"/>
    </source>
</evidence>
<accession>A0A173ZB79</accession>
<proteinExistence type="predicted"/>
<organism evidence="2 4">
    <name type="scientific">Faecalibacterium prausnitzii</name>
    <dbReference type="NCBI Taxonomy" id="853"/>
    <lineage>
        <taxon>Bacteria</taxon>
        <taxon>Bacillati</taxon>
        <taxon>Bacillota</taxon>
        <taxon>Clostridia</taxon>
        <taxon>Eubacteriales</taxon>
        <taxon>Oscillospiraceae</taxon>
        <taxon>Faecalibacterium</taxon>
    </lineage>
</organism>
<dbReference type="Proteomes" id="UP000220904">
    <property type="component" value="Unassembled WGS sequence"/>
</dbReference>
<dbReference type="Proteomes" id="UP000220005">
    <property type="component" value="Unassembled WGS sequence"/>
</dbReference>
<keyword evidence="1" id="KW-1133">Transmembrane helix</keyword>
<dbReference type="RefSeq" id="WP_055189828.1">
    <property type="nucleotide sequence ID" value="NZ_CP065377.1"/>
</dbReference>
<feature type="transmembrane region" description="Helical" evidence="1">
    <location>
        <begin position="6"/>
        <end position="24"/>
    </location>
</feature>
<gene>
    <name evidence="2" type="ORF">CGS58_13400</name>
    <name evidence="3" type="ORF">CHR60_09690</name>
</gene>
<evidence type="ECO:0000256" key="1">
    <source>
        <dbReference type="SAM" id="Phobius"/>
    </source>
</evidence>
<name>A0A173ZB79_9FIRM</name>
<dbReference type="EMBL" id="NOUV01000014">
    <property type="protein sequence ID" value="PDX86975.1"/>
    <property type="molecule type" value="Genomic_DNA"/>
</dbReference>
<reference evidence="4 5" key="1">
    <citation type="journal article" date="2017" name="Front. Microbiol.">
        <title>New Insights into the Diversity of the Genus Faecalibacterium.</title>
        <authorList>
            <person name="Benevides L."/>
            <person name="Burman S."/>
            <person name="Martin R."/>
            <person name="Robert V."/>
            <person name="Thomas M."/>
            <person name="Miquel S."/>
            <person name="Chain F."/>
            <person name="Sokol H."/>
            <person name="Bermudez-Humaran L.G."/>
            <person name="Morrison M."/>
            <person name="Langella P."/>
            <person name="Azevedo V.A."/>
            <person name="Chatel J.M."/>
            <person name="Soares S."/>
        </authorList>
    </citation>
    <scope>NUCLEOTIDE SEQUENCE [LARGE SCALE GENOMIC DNA]</scope>
    <source>
        <strain evidence="3 5">AHMP21</strain>
        <strain evidence="2 4">CNCM I 4575</strain>
    </source>
</reference>
<feature type="transmembrane region" description="Helical" evidence="1">
    <location>
        <begin position="57"/>
        <end position="75"/>
    </location>
</feature>
<evidence type="ECO:0000313" key="3">
    <source>
        <dbReference type="EMBL" id="PDX86975.1"/>
    </source>
</evidence>
<comment type="caution">
    <text evidence="2">The sequence shown here is derived from an EMBL/GenBank/DDBJ whole genome shotgun (WGS) entry which is preliminary data.</text>
</comment>
<keyword evidence="1" id="KW-0472">Membrane</keyword>
<evidence type="ECO:0000313" key="2">
    <source>
        <dbReference type="EMBL" id="PDX80212.1"/>
    </source>
</evidence>
<evidence type="ECO:0000313" key="4">
    <source>
        <dbReference type="Proteomes" id="UP000220005"/>
    </source>
</evidence>
<keyword evidence="1" id="KW-0812">Transmembrane</keyword>